<evidence type="ECO:0000313" key="4">
    <source>
        <dbReference type="EMBL" id="RII82626.1"/>
    </source>
</evidence>
<dbReference type="OrthoDB" id="9766107at2"/>
<gene>
    <name evidence="4" type="ORF">CJO09_11660</name>
    <name evidence="5" type="ORF">CJP73_03560</name>
</gene>
<dbReference type="PANTHER" id="PTHR42693">
    <property type="entry name" value="ARYLSULFATASE FAMILY MEMBER"/>
    <property type="match status" value="1"/>
</dbReference>
<proteinExistence type="inferred from homology"/>
<dbReference type="Gene3D" id="3.40.720.10">
    <property type="entry name" value="Alkaline Phosphatase, subunit A"/>
    <property type="match status" value="2"/>
</dbReference>
<dbReference type="Pfam" id="PF00884">
    <property type="entry name" value="Sulfatase"/>
    <property type="match status" value="1"/>
</dbReference>
<organism evidence="5 6">
    <name type="scientific">Neopusillimonas maritima</name>
    <dbReference type="NCBI Taxonomy" id="2026239"/>
    <lineage>
        <taxon>Bacteria</taxon>
        <taxon>Pseudomonadati</taxon>
        <taxon>Pseudomonadota</taxon>
        <taxon>Betaproteobacteria</taxon>
        <taxon>Burkholderiales</taxon>
        <taxon>Alcaligenaceae</taxon>
        <taxon>Neopusillimonas</taxon>
    </lineage>
</organism>
<dbReference type="EMBL" id="NQYH01000001">
    <property type="protein sequence ID" value="RIY42635.1"/>
    <property type="molecule type" value="Genomic_DNA"/>
</dbReference>
<dbReference type="AlphaFoldDB" id="A0A3A1YYM2"/>
<dbReference type="EMBL" id="NQOU01000004">
    <property type="protein sequence ID" value="RII82626.1"/>
    <property type="molecule type" value="Genomic_DNA"/>
</dbReference>
<dbReference type="InterPro" id="IPR000917">
    <property type="entry name" value="Sulfatase_N"/>
</dbReference>
<dbReference type="PANTHER" id="PTHR42693:SF53">
    <property type="entry name" value="ENDO-4-O-SULFATASE"/>
    <property type="match status" value="1"/>
</dbReference>
<evidence type="ECO:0000256" key="2">
    <source>
        <dbReference type="ARBA" id="ARBA00022801"/>
    </source>
</evidence>
<evidence type="ECO:0000313" key="7">
    <source>
        <dbReference type="Proteomes" id="UP000266483"/>
    </source>
</evidence>
<sequence length="683" mass="74295">MDDVGIDQMASFGYGGLTPPRMPNINAVAQAGLRFRNAWAMPECSLGRASFFVGQFPPRTNIYQAIGPNDLANSHVSPFATTAPKLLKKANYESGLFGKFHLGGPENNEAGNAAPHTLGWDYFYGWLGGLPGSIDTTAGGLAALDTHKCGFLPRQNRAGTDFGACFKPDNSCTDISVTGPAPHEDAPGLQCIDSGGVFAPNQTCNDPRPGWVNFNQENAYYVSPLVINDGSYVEEVPLTDMRARGYRTRIETDAAIDWIKSRPANRPWMATVSYTSAHTPWQQPPVGLLSENTISLRDSLDCGATGAGRLLQNQMIEAMDAELGRLMVETGLAQWDSNGRLVYNPAASNTTIVIVGDNGTLGTAVKQPFSPSEAKGTAYQTGVWTPLIVAGPQVQAPNRDVENMVNMVDVFQFFGEVANLNVHDEAVQTLDSTSLMAYVQNPGQETLRTINFAMGSFNYQANNTRNAPCVISTSCTQIPVSKSVCEDNQGVWWGPGYDDPSVVDNGGTGYSMCWEVNKALANDGQNQVTINPETSIGLRNEQYKLVRNITQEYDASTPNSPRTVTEEELYQINQDKNRPLLDTPDRDLLQAPTPQTLAIYDDLKKKMDQVLASNPLCPGDGNLDRVVNGDDVEHWARIAREWGKSSMYDFMVSGAFDGLTNATDGSIIQNNLNTNCDPVYAIY</sequence>
<comment type="caution">
    <text evidence="5">The sequence shown here is derived from an EMBL/GenBank/DDBJ whole genome shotgun (WGS) entry which is preliminary data.</text>
</comment>
<name>A0A3A1YYM2_9BURK</name>
<dbReference type="Proteomes" id="UP000266206">
    <property type="component" value="Unassembled WGS sequence"/>
</dbReference>
<reference evidence="6 7" key="1">
    <citation type="submission" date="2017-08" db="EMBL/GenBank/DDBJ databases">
        <title>Pusillimonas indicus sp. nov., a member of the family Alcaligenaceae isolated from surface seawater.</title>
        <authorList>
            <person name="Li J."/>
        </authorList>
    </citation>
    <scope>NUCLEOTIDE SEQUENCE [LARGE SCALE GENOMIC DNA]</scope>
    <source>
        <strain evidence="4 7">17-4A</strain>
        <strain evidence="5 6">L52-1-41</strain>
    </source>
</reference>
<dbReference type="SUPFAM" id="SSF53649">
    <property type="entry name" value="Alkaline phosphatase-like"/>
    <property type="match status" value="1"/>
</dbReference>
<keyword evidence="2" id="KW-0378">Hydrolase</keyword>
<protein>
    <submittedName>
        <fullName evidence="5">Arylsulfatase</fullName>
    </submittedName>
</protein>
<dbReference type="InterPro" id="IPR017850">
    <property type="entry name" value="Alkaline_phosphatase_core_sf"/>
</dbReference>
<dbReference type="InterPro" id="IPR050738">
    <property type="entry name" value="Sulfatase"/>
</dbReference>
<keyword evidence="7" id="KW-1185">Reference proteome</keyword>
<comment type="similarity">
    <text evidence="1">Belongs to the sulfatase family.</text>
</comment>
<evidence type="ECO:0000259" key="3">
    <source>
        <dbReference type="Pfam" id="PF00884"/>
    </source>
</evidence>
<accession>A0A3A1YYM2</accession>
<evidence type="ECO:0000313" key="5">
    <source>
        <dbReference type="EMBL" id="RIY42635.1"/>
    </source>
</evidence>
<dbReference type="GO" id="GO:0004065">
    <property type="term" value="F:arylsulfatase activity"/>
    <property type="evidence" value="ECO:0007669"/>
    <property type="project" value="TreeGrafter"/>
</dbReference>
<feature type="domain" description="Sulfatase N-terminal" evidence="3">
    <location>
        <begin position="1"/>
        <end position="128"/>
    </location>
</feature>
<evidence type="ECO:0000313" key="6">
    <source>
        <dbReference type="Proteomes" id="UP000266206"/>
    </source>
</evidence>
<dbReference type="Proteomes" id="UP000266483">
    <property type="component" value="Unassembled WGS sequence"/>
</dbReference>
<evidence type="ECO:0000256" key="1">
    <source>
        <dbReference type="ARBA" id="ARBA00008779"/>
    </source>
</evidence>